<dbReference type="RefSeq" id="WP_260574554.1">
    <property type="nucleotide sequence ID" value="NZ_CP104205.1"/>
</dbReference>
<organism evidence="1 2">
    <name type="scientific">Maribacter litopenaei</name>
    <dbReference type="NCBI Taxonomy" id="2976127"/>
    <lineage>
        <taxon>Bacteria</taxon>
        <taxon>Pseudomonadati</taxon>
        <taxon>Bacteroidota</taxon>
        <taxon>Flavobacteriia</taxon>
        <taxon>Flavobacteriales</taxon>
        <taxon>Flavobacteriaceae</taxon>
        <taxon>Maribacter</taxon>
    </lineage>
</organism>
<evidence type="ECO:0000313" key="2">
    <source>
        <dbReference type="Proteomes" id="UP001059209"/>
    </source>
</evidence>
<evidence type="ECO:0000313" key="1">
    <source>
        <dbReference type="EMBL" id="UWX56034.1"/>
    </source>
</evidence>
<protein>
    <recommendedName>
        <fullName evidence="3">SprB repeat-containing protein</fullName>
    </recommendedName>
</protein>
<gene>
    <name evidence="1" type="ORF">NYZ99_06875</name>
</gene>
<accession>A0ABY5YBE5</accession>
<dbReference type="Proteomes" id="UP001059209">
    <property type="component" value="Chromosome"/>
</dbReference>
<dbReference type="EMBL" id="CP104205">
    <property type="protein sequence ID" value="UWX56034.1"/>
    <property type="molecule type" value="Genomic_DNA"/>
</dbReference>
<proteinExistence type="predicted"/>
<keyword evidence="2" id="KW-1185">Reference proteome</keyword>
<name>A0ABY5YBE5_9FLAO</name>
<reference evidence="1" key="1">
    <citation type="submission" date="2022-09" db="EMBL/GenBank/DDBJ databases">
        <title>Maribacter litopenaei sp. nov., isolated from the intestinal tract of the Pacific White Shrimp, Litopenaeus vannamei.</title>
        <authorList>
            <person name="Kim S.Y."/>
            <person name="Hwang C.Y."/>
        </authorList>
    </citation>
    <scope>NUCLEOTIDE SEQUENCE</scope>
    <source>
        <strain evidence="1">HL-LV01</strain>
    </source>
</reference>
<sequence length="77" mass="8279">MPGDYQIIVVNETDTCRDATSVTIDQNLPAIDVISDVPANCNAFGQITVQGRGGYGDPYEYAFVPDGSPNLPTQQIM</sequence>
<evidence type="ECO:0008006" key="3">
    <source>
        <dbReference type="Google" id="ProtNLM"/>
    </source>
</evidence>